<sequence>MIQALLRVVPPADKRDEFLTVLQSLSGPTEVTNGCHACRILRDAANANAITYLVQWDRLEQLEEHFRSNRFRHILPYIDMSTEVPQLNVSRLDAVGGMEVMLEAINTRAT</sequence>
<dbReference type="GO" id="GO:0004497">
    <property type="term" value="F:monooxygenase activity"/>
    <property type="evidence" value="ECO:0007669"/>
    <property type="project" value="UniProtKB-KW"/>
</dbReference>
<dbReference type="InterPro" id="IPR011008">
    <property type="entry name" value="Dimeric_a/b-barrel"/>
</dbReference>
<accession>A0ABT7PPI2</accession>
<feature type="domain" description="ABM" evidence="1">
    <location>
        <begin position="2"/>
        <end position="74"/>
    </location>
</feature>
<evidence type="ECO:0000259" key="1">
    <source>
        <dbReference type="Pfam" id="PF03992"/>
    </source>
</evidence>
<dbReference type="EMBL" id="JASZZN010000020">
    <property type="protein sequence ID" value="MDM4018248.1"/>
    <property type="molecule type" value="Genomic_DNA"/>
</dbReference>
<gene>
    <name evidence="2" type="ORF">QTN89_22550</name>
</gene>
<organism evidence="2 3">
    <name type="scientific">Roseiconus lacunae</name>
    <dbReference type="NCBI Taxonomy" id="2605694"/>
    <lineage>
        <taxon>Bacteria</taxon>
        <taxon>Pseudomonadati</taxon>
        <taxon>Planctomycetota</taxon>
        <taxon>Planctomycetia</taxon>
        <taxon>Pirellulales</taxon>
        <taxon>Pirellulaceae</taxon>
        <taxon>Roseiconus</taxon>
    </lineage>
</organism>
<dbReference type="Pfam" id="PF03992">
    <property type="entry name" value="ABM"/>
    <property type="match status" value="1"/>
</dbReference>
<dbReference type="Proteomes" id="UP001239462">
    <property type="component" value="Unassembled WGS sequence"/>
</dbReference>
<evidence type="ECO:0000313" key="2">
    <source>
        <dbReference type="EMBL" id="MDM4018248.1"/>
    </source>
</evidence>
<name>A0ABT7PPI2_9BACT</name>
<dbReference type="SUPFAM" id="SSF54909">
    <property type="entry name" value="Dimeric alpha+beta barrel"/>
    <property type="match status" value="1"/>
</dbReference>
<comment type="caution">
    <text evidence="2">The sequence shown here is derived from an EMBL/GenBank/DDBJ whole genome shotgun (WGS) entry which is preliminary data.</text>
</comment>
<protein>
    <submittedName>
        <fullName evidence="2">Antibiotic biosynthesis monooxygenase family protein</fullName>
    </submittedName>
</protein>
<reference evidence="2 3" key="1">
    <citation type="submission" date="2023-06" db="EMBL/GenBank/DDBJ databases">
        <title>Roseiconus lacunae JC819 isolated from Gulf of Mannar region, Tamil Nadu.</title>
        <authorList>
            <person name="Pk S."/>
            <person name="Ch S."/>
            <person name="Ch V.R."/>
        </authorList>
    </citation>
    <scope>NUCLEOTIDE SEQUENCE [LARGE SCALE GENOMIC DNA]</scope>
    <source>
        <strain evidence="2 3">JC819</strain>
    </source>
</reference>
<dbReference type="RefSeq" id="WP_289165989.1">
    <property type="nucleotide sequence ID" value="NZ_JASZZN010000020.1"/>
</dbReference>
<keyword evidence="3" id="KW-1185">Reference proteome</keyword>
<dbReference type="InterPro" id="IPR007138">
    <property type="entry name" value="ABM_dom"/>
</dbReference>
<dbReference type="Gene3D" id="3.30.70.100">
    <property type="match status" value="1"/>
</dbReference>
<keyword evidence="2" id="KW-0560">Oxidoreductase</keyword>
<keyword evidence="2" id="KW-0503">Monooxygenase</keyword>
<proteinExistence type="predicted"/>
<evidence type="ECO:0000313" key="3">
    <source>
        <dbReference type="Proteomes" id="UP001239462"/>
    </source>
</evidence>